<dbReference type="InterPro" id="IPR036465">
    <property type="entry name" value="vWFA_dom_sf"/>
</dbReference>
<gene>
    <name evidence="2" type="ORF">CYNAS_LOCUS9041</name>
</gene>
<accession>A0AA36GRR1</accession>
<dbReference type="AlphaFoldDB" id="A0AA36GRR1"/>
<dbReference type="EMBL" id="CATQJL010000223">
    <property type="protein sequence ID" value="CAJ0597058.1"/>
    <property type="molecule type" value="Genomic_DNA"/>
</dbReference>
<evidence type="ECO:0000259" key="1">
    <source>
        <dbReference type="PROSITE" id="PS50234"/>
    </source>
</evidence>
<dbReference type="InterPro" id="IPR052229">
    <property type="entry name" value="Collagen-VI/PIF"/>
</dbReference>
<comment type="caution">
    <text evidence="2">The sequence shown here is derived from an EMBL/GenBank/DDBJ whole genome shotgun (WGS) entry which is preliminary data.</text>
</comment>
<dbReference type="SUPFAM" id="SSF53300">
    <property type="entry name" value="vWA-like"/>
    <property type="match status" value="1"/>
</dbReference>
<reference evidence="2" key="1">
    <citation type="submission" date="2023-07" db="EMBL/GenBank/DDBJ databases">
        <authorList>
            <consortium name="CYATHOMIX"/>
        </authorList>
    </citation>
    <scope>NUCLEOTIDE SEQUENCE</scope>
    <source>
        <strain evidence="2">N/A</strain>
    </source>
</reference>
<dbReference type="Proteomes" id="UP001176961">
    <property type="component" value="Unassembled WGS sequence"/>
</dbReference>
<dbReference type="InterPro" id="IPR016187">
    <property type="entry name" value="CTDL_fold"/>
</dbReference>
<evidence type="ECO:0000313" key="2">
    <source>
        <dbReference type="EMBL" id="CAJ0597058.1"/>
    </source>
</evidence>
<evidence type="ECO:0000313" key="3">
    <source>
        <dbReference type="Proteomes" id="UP001176961"/>
    </source>
</evidence>
<name>A0AA36GRR1_CYLNA</name>
<sequence>MFTSSDVEANALCTAAAPFVFQHAYRRGEETVCVYVSSYRCDDDEFVVENRCFKLFGLNERFSGDVCKRRNRTLHVIQDMDELKWISVILSPIAYEVWIGNDAGVGSILRPVFAGEQSKNTEGMKIKLRVSNGFFDRWPRGTLIYGSPEEEILPHLCSRPAQAYEDTLRDLMDNIGRTGVPVNQGKDRFGGTRAFSYHPVMLAVQGQGKLEPKLELLHTFCNMLPNGYAASEYDFQDLREYKSFRRKENMPKVSFRTTIGRASSFKEHRKECVPEPNSNKLGKKFLYYGSDNTTSITEQKFWRRNKPDFMCADLPRTTGVMTTEGFEDMPAMARRPLLCTFGNPPNLPPLKLSDLCNKAAHYDQAKGRCVCNNEKNDARILDPKKYKHYPEGAVCIEYVNTTKTRSIVFILDNTGSVGQEGFKTQMQFMKKVFDNIKNIRVGVVVIEGHSRVVFSMSWYDEIKSKIADYVNSAKWGNKWTAIGVAIYKARIMLENETTNEKIIVLISDGDNDACFWNDPAENCDRKKKDEIKKHPQAQEAEEARKRSIKIIYVLAHEKKYDTDPASKARVHKIVASTDDIIRSKNYNSLMERKIFENLMAIIAVEEV</sequence>
<organism evidence="2 3">
    <name type="scientific">Cylicocyclus nassatus</name>
    <name type="common">Nematode worm</name>
    <dbReference type="NCBI Taxonomy" id="53992"/>
    <lineage>
        <taxon>Eukaryota</taxon>
        <taxon>Metazoa</taxon>
        <taxon>Ecdysozoa</taxon>
        <taxon>Nematoda</taxon>
        <taxon>Chromadorea</taxon>
        <taxon>Rhabditida</taxon>
        <taxon>Rhabditina</taxon>
        <taxon>Rhabditomorpha</taxon>
        <taxon>Strongyloidea</taxon>
        <taxon>Strongylidae</taxon>
        <taxon>Cylicocyclus</taxon>
    </lineage>
</organism>
<dbReference type="SMART" id="SM00327">
    <property type="entry name" value="VWA"/>
    <property type="match status" value="1"/>
</dbReference>
<dbReference type="SUPFAM" id="SSF56436">
    <property type="entry name" value="C-type lectin-like"/>
    <property type="match status" value="1"/>
</dbReference>
<dbReference type="Pfam" id="PF00092">
    <property type="entry name" value="VWA"/>
    <property type="match status" value="1"/>
</dbReference>
<proteinExistence type="predicted"/>
<dbReference type="PANTHER" id="PTHR22588:SF3">
    <property type="entry name" value="VWFA DOMAIN-CONTAINING PROTEIN"/>
    <property type="match status" value="1"/>
</dbReference>
<dbReference type="CDD" id="cd00198">
    <property type="entry name" value="vWFA"/>
    <property type="match status" value="1"/>
</dbReference>
<dbReference type="PANTHER" id="PTHR22588">
    <property type="entry name" value="VWFA DOMAIN-CONTAINING PROTEIN"/>
    <property type="match status" value="1"/>
</dbReference>
<dbReference type="InterPro" id="IPR002035">
    <property type="entry name" value="VWF_A"/>
</dbReference>
<dbReference type="PROSITE" id="PS50234">
    <property type="entry name" value="VWFA"/>
    <property type="match status" value="1"/>
</dbReference>
<dbReference type="Gene3D" id="3.40.50.410">
    <property type="entry name" value="von Willebrand factor, type A domain"/>
    <property type="match status" value="1"/>
</dbReference>
<keyword evidence="3" id="KW-1185">Reference proteome</keyword>
<protein>
    <recommendedName>
        <fullName evidence="1">VWFA domain-containing protein</fullName>
    </recommendedName>
</protein>
<feature type="domain" description="VWFA" evidence="1">
    <location>
        <begin position="406"/>
        <end position="598"/>
    </location>
</feature>